<accession>A0AAV2KNY7</accession>
<reference evidence="2 3" key="1">
    <citation type="submission" date="2024-04" db="EMBL/GenBank/DDBJ databases">
        <authorList>
            <person name="Waldvogel A.-M."/>
            <person name="Schoenle A."/>
        </authorList>
    </citation>
    <scope>NUCLEOTIDE SEQUENCE [LARGE SCALE GENOMIC DNA]</scope>
</reference>
<name>A0AAV2KNY7_KNICA</name>
<feature type="region of interest" description="Disordered" evidence="1">
    <location>
        <begin position="1"/>
        <end position="82"/>
    </location>
</feature>
<dbReference type="EMBL" id="OZ035841">
    <property type="protein sequence ID" value="CAL1591359.1"/>
    <property type="molecule type" value="Genomic_DNA"/>
</dbReference>
<evidence type="ECO:0000313" key="2">
    <source>
        <dbReference type="EMBL" id="CAL1591359.1"/>
    </source>
</evidence>
<dbReference type="Proteomes" id="UP001497482">
    <property type="component" value="Chromosome 19"/>
</dbReference>
<gene>
    <name evidence="2" type="ORF">KC01_LOCUS20731</name>
</gene>
<sequence length="155" mass="17620">MEPIDIVESNEETIEPPTDDTETEADVPGLSVSLHDEEADTSLDSDVSCAQESEPTRASGRLEIPGAKSRKRKAKARGRDDDFAKYMAESNKAPKRTLNCHARLTQFEVEVDVVSCNPCSLWIRFHEPWEERICGVPQQNQRHIYAFKCFRPVRE</sequence>
<protein>
    <submittedName>
        <fullName evidence="2">Uncharacterized protein</fullName>
    </submittedName>
</protein>
<evidence type="ECO:0000313" key="3">
    <source>
        <dbReference type="Proteomes" id="UP001497482"/>
    </source>
</evidence>
<evidence type="ECO:0000256" key="1">
    <source>
        <dbReference type="SAM" id="MobiDB-lite"/>
    </source>
</evidence>
<keyword evidence="3" id="KW-1185">Reference proteome</keyword>
<feature type="compositionally biased region" description="Acidic residues" evidence="1">
    <location>
        <begin position="8"/>
        <end position="25"/>
    </location>
</feature>
<organism evidence="2 3">
    <name type="scientific">Knipowitschia caucasica</name>
    <name type="common">Caucasian dwarf goby</name>
    <name type="synonym">Pomatoschistus caucasicus</name>
    <dbReference type="NCBI Taxonomy" id="637954"/>
    <lineage>
        <taxon>Eukaryota</taxon>
        <taxon>Metazoa</taxon>
        <taxon>Chordata</taxon>
        <taxon>Craniata</taxon>
        <taxon>Vertebrata</taxon>
        <taxon>Euteleostomi</taxon>
        <taxon>Actinopterygii</taxon>
        <taxon>Neopterygii</taxon>
        <taxon>Teleostei</taxon>
        <taxon>Neoteleostei</taxon>
        <taxon>Acanthomorphata</taxon>
        <taxon>Gobiaria</taxon>
        <taxon>Gobiiformes</taxon>
        <taxon>Gobioidei</taxon>
        <taxon>Gobiidae</taxon>
        <taxon>Gobiinae</taxon>
        <taxon>Knipowitschia</taxon>
    </lineage>
</organism>
<feature type="compositionally biased region" description="Polar residues" evidence="1">
    <location>
        <begin position="44"/>
        <end position="53"/>
    </location>
</feature>
<dbReference type="AlphaFoldDB" id="A0AAV2KNY7"/>
<proteinExistence type="predicted"/>